<comment type="caution">
    <text evidence="2">The sequence shown here is derived from an EMBL/GenBank/DDBJ whole genome shotgun (WGS) entry which is preliminary data.</text>
</comment>
<name>A0A645GRC5_9ZZZZ</name>
<organism evidence="2">
    <name type="scientific">bioreactor metagenome</name>
    <dbReference type="NCBI Taxonomy" id="1076179"/>
    <lineage>
        <taxon>unclassified sequences</taxon>
        <taxon>metagenomes</taxon>
        <taxon>ecological metagenomes</taxon>
    </lineage>
</organism>
<feature type="region of interest" description="Disordered" evidence="1">
    <location>
        <begin position="41"/>
        <end position="81"/>
    </location>
</feature>
<gene>
    <name evidence="2" type="ORF">SDC9_176727</name>
</gene>
<reference evidence="2" key="1">
    <citation type="submission" date="2019-08" db="EMBL/GenBank/DDBJ databases">
        <authorList>
            <person name="Kucharzyk K."/>
            <person name="Murdoch R.W."/>
            <person name="Higgins S."/>
            <person name="Loffler F."/>
        </authorList>
    </citation>
    <scope>NUCLEOTIDE SEQUENCE</scope>
</reference>
<evidence type="ECO:0000256" key="1">
    <source>
        <dbReference type="SAM" id="MobiDB-lite"/>
    </source>
</evidence>
<sequence length="81" mass="8574">MITQHLGQKQAGCSFGAYAQVDEGQRECGVIAGIDQIAVQQQRGANAHGRTTDGSNQRLGEGRDFLQETPHGRIGPHCTGG</sequence>
<accession>A0A645GRC5</accession>
<proteinExistence type="predicted"/>
<dbReference type="AlphaFoldDB" id="A0A645GRC5"/>
<evidence type="ECO:0000313" key="2">
    <source>
        <dbReference type="EMBL" id="MPN29275.1"/>
    </source>
</evidence>
<protein>
    <submittedName>
        <fullName evidence="2">Uncharacterized protein</fullName>
    </submittedName>
</protein>
<dbReference type="EMBL" id="VSSQ01079887">
    <property type="protein sequence ID" value="MPN29275.1"/>
    <property type="molecule type" value="Genomic_DNA"/>
</dbReference>